<name>V9P5D2_SALMI</name>
<dbReference type="PANTHER" id="PTHR34456">
    <property type="entry name" value="MITOVIRUS RNA-DEPENDENT RNA POLYMERASE"/>
    <property type="match status" value="1"/>
</dbReference>
<gene>
    <name evidence="1" type="primary">orf99c</name>
    <name evidence="1" type="ORF">Salmi_Mp100</name>
</gene>
<organism evidence="1">
    <name type="scientific">Salvia miltiorrhiza</name>
    <name type="common">Chinese sage</name>
    <dbReference type="NCBI Taxonomy" id="226208"/>
    <lineage>
        <taxon>Eukaryota</taxon>
        <taxon>Viridiplantae</taxon>
        <taxon>Streptophyta</taxon>
        <taxon>Embryophyta</taxon>
        <taxon>Tracheophyta</taxon>
        <taxon>Spermatophyta</taxon>
        <taxon>Magnoliopsida</taxon>
        <taxon>eudicotyledons</taxon>
        <taxon>Gunneridae</taxon>
        <taxon>Pentapetalae</taxon>
        <taxon>asterids</taxon>
        <taxon>lamiids</taxon>
        <taxon>Lamiales</taxon>
        <taxon>Lamiaceae</taxon>
        <taxon>Nepetoideae</taxon>
        <taxon>Mentheae</taxon>
        <taxon>Salviinae</taxon>
        <taxon>Salvia</taxon>
        <taxon>Salvia incertae sedis</taxon>
    </lineage>
</organism>
<dbReference type="OrthoDB" id="1050647at2759"/>
<sequence length="99" mass="11327">MGLVSRLGVSFSPQKWLISKTGCFEFAKRFVVKGCQLNLSPVSMQALHTARSTVAICQIAEKYRVCNPRILFRLKGAGYRVMARLYSSYRTRSWVGREY</sequence>
<dbReference type="InterPro" id="IPR008686">
    <property type="entry name" value="RNA_pol_mitovir"/>
</dbReference>
<dbReference type="GeneID" id="18126374"/>
<dbReference type="RefSeq" id="YP_008992366.1">
    <property type="nucleotide sequence ID" value="NC_023209.1"/>
</dbReference>
<reference evidence="1" key="1">
    <citation type="submission" date="2013-05" db="EMBL/GenBank/DDBJ databases">
        <title>The Mitochondrial Genome of the medicinal plant Salvia miltiorrhiza.</title>
        <authorList>
            <person name="Qian J."/>
        </authorList>
    </citation>
    <scope>NUCLEOTIDE SEQUENCE</scope>
</reference>
<dbReference type="PANTHER" id="PTHR34456:SF13">
    <property type="entry name" value="REVERSE TRANSCRIPTASE DOMAIN-CONTAINING PROTEIN"/>
    <property type="match status" value="1"/>
</dbReference>
<proteinExistence type="predicted"/>
<geneLocation type="mitochondrion" evidence="1"/>
<evidence type="ECO:0000313" key="1">
    <source>
        <dbReference type="EMBL" id="AGU16628.1"/>
    </source>
</evidence>
<protein>
    <submittedName>
        <fullName evidence="1">Uncharacterized protein</fullName>
    </submittedName>
</protein>
<dbReference type="AlphaFoldDB" id="V9P5D2"/>
<dbReference type="EMBL" id="KF177345">
    <property type="protein sequence ID" value="AGU16628.1"/>
    <property type="molecule type" value="Genomic_DNA"/>
</dbReference>
<dbReference type="KEGG" id="smil:18126374"/>
<accession>V9P5D2</accession>
<keyword evidence="1" id="KW-0496">Mitochondrion</keyword>